<keyword evidence="3" id="KW-1185">Reference proteome</keyword>
<dbReference type="EMBL" id="CP150845">
    <property type="protein sequence ID" value="WYZ20612.1"/>
    <property type="molecule type" value="Genomic_DNA"/>
</dbReference>
<proteinExistence type="predicted"/>
<evidence type="ECO:0000256" key="1">
    <source>
        <dbReference type="SAM" id="Phobius"/>
    </source>
</evidence>
<gene>
    <name evidence="2" type="ORF">AABD74_03920</name>
</gene>
<dbReference type="RefSeq" id="WP_232683014.1">
    <property type="nucleotide sequence ID" value="NZ_CP150845.1"/>
</dbReference>
<dbReference type="Proteomes" id="UP001623852">
    <property type="component" value="Chromosome"/>
</dbReference>
<organism evidence="2 3">
    <name type="scientific">Flavobacterium soyae</name>
    <dbReference type="NCBI Taxonomy" id="2903098"/>
    <lineage>
        <taxon>Bacteria</taxon>
        <taxon>Pseudomonadati</taxon>
        <taxon>Bacteroidota</taxon>
        <taxon>Flavobacteriia</taxon>
        <taxon>Flavobacteriales</taxon>
        <taxon>Flavobacteriaceae</taxon>
        <taxon>Flavobacterium</taxon>
    </lineage>
</organism>
<evidence type="ECO:0000313" key="2">
    <source>
        <dbReference type="EMBL" id="WYZ20612.1"/>
    </source>
</evidence>
<sequence length="182" mass="21503">MVKKIIINFSIIILLSSCCYNGMVSEFGLPRKKINRLKPFIAYDIIDTLALYKLSISFSTNNISNEYVYFEKNDDNSYPYTSYMKFYPNGKLGLFIILKTDTLNLERSFFDPRRAKMGYYWLEDSIIKTKISTIGDCSLYISNKKGVIIGDRIKLKDHYKYGEIFIKKRVPREFLENWKPDW</sequence>
<protein>
    <recommendedName>
        <fullName evidence="4">Lipoprotein</fullName>
    </recommendedName>
</protein>
<keyword evidence="1" id="KW-0812">Transmembrane</keyword>
<feature type="transmembrane region" description="Helical" evidence="1">
    <location>
        <begin position="6"/>
        <end position="29"/>
    </location>
</feature>
<dbReference type="PROSITE" id="PS51257">
    <property type="entry name" value="PROKAR_LIPOPROTEIN"/>
    <property type="match status" value="1"/>
</dbReference>
<accession>A0ABZ2UGV9</accession>
<evidence type="ECO:0000313" key="3">
    <source>
        <dbReference type="Proteomes" id="UP001623852"/>
    </source>
</evidence>
<evidence type="ECO:0008006" key="4">
    <source>
        <dbReference type="Google" id="ProtNLM"/>
    </source>
</evidence>
<reference evidence="2 3" key="1">
    <citation type="submission" date="2024-03" db="EMBL/GenBank/DDBJ databases">
        <title>Flavobacterium soyae.</title>
        <authorList>
            <person name="Zheng W."/>
        </authorList>
    </citation>
    <scope>NUCLEOTIDE SEQUENCE [LARGE SCALE GENOMIC DNA]</scope>
    <source>
        <strain evidence="2 3">55</strain>
    </source>
</reference>
<name>A0ABZ2UGV9_9FLAO</name>
<keyword evidence="1" id="KW-1133">Transmembrane helix</keyword>
<keyword evidence="1" id="KW-0472">Membrane</keyword>